<dbReference type="AlphaFoldDB" id="A0A4S4E8I6"/>
<comment type="caution">
    <text evidence="7">The sequence shown here is derived from an EMBL/GenBank/DDBJ whole genome shotgun (WGS) entry which is preliminary data.</text>
</comment>
<dbReference type="InterPro" id="IPR038005">
    <property type="entry name" value="RX-like_CC"/>
</dbReference>
<name>A0A4S4E8I6_CAMSN</name>
<dbReference type="Pfam" id="PF18052">
    <property type="entry name" value="Rx_N"/>
    <property type="match status" value="1"/>
</dbReference>
<evidence type="ECO:0000256" key="4">
    <source>
        <dbReference type="ARBA" id="ARBA00022840"/>
    </source>
</evidence>
<keyword evidence="1" id="KW-0677">Repeat</keyword>
<keyword evidence="2" id="KW-0547">Nucleotide-binding</keyword>
<keyword evidence="8" id="KW-1185">Reference proteome</keyword>
<protein>
    <recommendedName>
        <fullName evidence="9">Rx N-terminal domain-containing protein</fullName>
    </recommendedName>
</protein>
<evidence type="ECO:0000256" key="1">
    <source>
        <dbReference type="ARBA" id="ARBA00022737"/>
    </source>
</evidence>
<dbReference type="GO" id="GO:0006952">
    <property type="term" value="P:defense response"/>
    <property type="evidence" value="ECO:0007669"/>
    <property type="project" value="UniProtKB-KW"/>
</dbReference>
<dbReference type="Gene3D" id="1.20.5.4130">
    <property type="match status" value="1"/>
</dbReference>
<organism evidence="7 8">
    <name type="scientific">Camellia sinensis var. sinensis</name>
    <name type="common">China tea</name>
    <dbReference type="NCBI Taxonomy" id="542762"/>
    <lineage>
        <taxon>Eukaryota</taxon>
        <taxon>Viridiplantae</taxon>
        <taxon>Streptophyta</taxon>
        <taxon>Embryophyta</taxon>
        <taxon>Tracheophyta</taxon>
        <taxon>Spermatophyta</taxon>
        <taxon>Magnoliopsida</taxon>
        <taxon>eudicotyledons</taxon>
        <taxon>Gunneridae</taxon>
        <taxon>Pentapetalae</taxon>
        <taxon>asterids</taxon>
        <taxon>Ericales</taxon>
        <taxon>Theaceae</taxon>
        <taxon>Camellia</taxon>
    </lineage>
</organism>
<evidence type="ECO:0000259" key="5">
    <source>
        <dbReference type="Pfam" id="PF00931"/>
    </source>
</evidence>
<dbReference type="InterPro" id="IPR002182">
    <property type="entry name" value="NB-ARC"/>
</dbReference>
<evidence type="ECO:0000313" key="8">
    <source>
        <dbReference type="Proteomes" id="UP000306102"/>
    </source>
</evidence>
<feature type="domain" description="Disease resistance N-terminal" evidence="6">
    <location>
        <begin position="5"/>
        <end position="90"/>
    </location>
</feature>
<proteinExistence type="predicted"/>
<dbReference type="CDD" id="cd14798">
    <property type="entry name" value="RX-CC_like"/>
    <property type="match status" value="1"/>
</dbReference>
<dbReference type="GO" id="GO:0005524">
    <property type="term" value="F:ATP binding"/>
    <property type="evidence" value="ECO:0007669"/>
    <property type="project" value="UniProtKB-KW"/>
</dbReference>
<dbReference type="Pfam" id="PF00931">
    <property type="entry name" value="NB-ARC"/>
    <property type="match status" value="1"/>
</dbReference>
<dbReference type="InterPro" id="IPR027417">
    <property type="entry name" value="P-loop_NTPase"/>
</dbReference>
<dbReference type="Gene3D" id="3.40.50.300">
    <property type="entry name" value="P-loop containing nucleotide triphosphate hydrolases"/>
    <property type="match status" value="1"/>
</dbReference>
<keyword evidence="4" id="KW-0067">ATP-binding</keyword>
<sequence>MAMMAVKVVIEKLGSLLAAEAQFLGGVGRAVTELRDDLESMRSFLQDAEARSESVKGVQTWVKQVRDGSYDTEDILEEFLLRLAQLKDNGFFHSLRKGYHHLRQLRARHRLAIQVEDVKRKTWNDPRLASLFLDDADVVGIDNPKILLISCLVSGGQNLTAISVVGMGGVGKTTLVKKVSDSQAVKTYFKHHAWVTVSQ</sequence>
<dbReference type="Proteomes" id="UP000306102">
    <property type="component" value="Unassembled WGS sequence"/>
</dbReference>
<reference evidence="7 8" key="1">
    <citation type="journal article" date="2018" name="Proc. Natl. Acad. Sci. U.S.A.">
        <title>Draft genome sequence of Camellia sinensis var. sinensis provides insights into the evolution of the tea genome and tea quality.</title>
        <authorList>
            <person name="Wei C."/>
            <person name="Yang H."/>
            <person name="Wang S."/>
            <person name="Zhao J."/>
            <person name="Liu C."/>
            <person name="Gao L."/>
            <person name="Xia E."/>
            <person name="Lu Y."/>
            <person name="Tai Y."/>
            <person name="She G."/>
            <person name="Sun J."/>
            <person name="Cao H."/>
            <person name="Tong W."/>
            <person name="Gao Q."/>
            <person name="Li Y."/>
            <person name="Deng W."/>
            <person name="Jiang X."/>
            <person name="Wang W."/>
            <person name="Chen Q."/>
            <person name="Zhang S."/>
            <person name="Li H."/>
            <person name="Wu J."/>
            <person name="Wang P."/>
            <person name="Li P."/>
            <person name="Shi C."/>
            <person name="Zheng F."/>
            <person name="Jian J."/>
            <person name="Huang B."/>
            <person name="Shan D."/>
            <person name="Shi M."/>
            <person name="Fang C."/>
            <person name="Yue Y."/>
            <person name="Li F."/>
            <person name="Li D."/>
            <person name="Wei S."/>
            <person name="Han B."/>
            <person name="Jiang C."/>
            <person name="Yin Y."/>
            <person name="Xia T."/>
            <person name="Zhang Z."/>
            <person name="Bennetzen J.L."/>
            <person name="Zhao S."/>
            <person name="Wan X."/>
        </authorList>
    </citation>
    <scope>NUCLEOTIDE SEQUENCE [LARGE SCALE GENOMIC DNA]</scope>
    <source>
        <strain evidence="8">cv. Shuchazao</strain>
        <tissue evidence="7">Leaf</tissue>
    </source>
</reference>
<evidence type="ECO:0000256" key="2">
    <source>
        <dbReference type="ARBA" id="ARBA00022741"/>
    </source>
</evidence>
<gene>
    <name evidence="7" type="ORF">TEA_009940</name>
</gene>
<dbReference type="PANTHER" id="PTHR19338:SF32">
    <property type="entry name" value="OS06G0287500 PROTEIN"/>
    <property type="match status" value="1"/>
</dbReference>
<accession>A0A4S4E8I6</accession>
<dbReference type="SUPFAM" id="SSF52540">
    <property type="entry name" value="P-loop containing nucleoside triphosphate hydrolases"/>
    <property type="match status" value="1"/>
</dbReference>
<dbReference type="PANTHER" id="PTHR19338">
    <property type="entry name" value="TRANSLOCASE OF INNER MITOCHONDRIAL MEMBRANE 13 HOMOLOG"/>
    <property type="match status" value="1"/>
</dbReference>
<evidence type="ECO:0000256" key="3">
    <source>
        <dbReference type="ARBA" id="ARBA00022821"/>
    </source>
</evidence>
<evidence type="ECO:0000313" key="7">
    <source>
        <dbReference type="EMBL" id="THG12410.1"/>
    </source>
</evidence>
<dbReference type="EMBL" id="SDRB02006553">
    <property type="protein sequence ID" value="THG12410.1"/>
    <property type="molecule type" value="Genomic_DNA"/>
</dbReference>
<evidence type="ECO:0000259" key="6">
    <source>
        <dbReference type="Pfam" id="PF18052"/>
    </source>
</evidence>
<evidence type="ECO:0008006" key="9">
    <source>
        <dbReference type="Google" id="ProtNLM"/>
    </source>
</evidence>
<dbReference type="InterPro" id="IPR041118">
    <property type="entry name" value="Rx_N"/>
</dbReference>
<keyword evidence="3" id="KW-0611">Plant defense</keyword>
<feature type="domain" description="NB-ARC" evidence="5">
    <location>
        <begin position="156"/>
        <end position="199"/>
    </location>
</feature>
<dbReference type="GO" id="GO:0043531">
    <property type="term" value="F:ADP binding"/>
    <property type="evidence" value="ECO:0007669"/>
    <property type="project" value="InterPro"/>
</dbReference>